<dbReference type="Gene3D" id="3.30.450.180">
    <property type="match status" value="1"/>
</dbReference>
<evidence type="ECO:0000259" key="1">
    <source>
        <dbReference type="PROSITE" id="PS50943"/>
    </source>
</evidence>
<protein>
    <submittedName>
        <fullName evidence="2">Helix-turn-helix domain-containing protein</fullName>
    </submittedName>
</protein>
<evidence type="ECO:0000313" key="3">
    <source>
        <dbReference type="Proteomes" id="UP000317982"/>
    </source>
</evidence>
<comment type="caution">
    <text evidence="2">The sequence shown here is derived from an EMBL/GenBank/DDBJ whole genome shotgun (WGS) entry which is preliminary data.</text>
</comment>
<dbReference type="SUPFAM" id="SSF47413">
    <property type="entry name" value="lambda repressor-like DNA-binding domains"/>
    <property type="match status" value="1"/>
</dbReference>
<accession>A0A545B008</accession>
<dbReference type="Pfam" id="PF13560">
    <property type="entry name" value="HTH_31"/>
    <property type="match status" value="1"/>
</dbReference>
<reference evidence="2 3" key="1">
    <citation type="submission" date="2019-07" db="EMBL/GenBank/DDBJ databases">
        <title>Cryptosporangium phraense sp. nov., isolated from plant litter.</title>
        <authorList>
            <person name="Suriyachadkun C."/>
        </authorList>
    </citation>
    <scope>NUCLEOTIDE SEQUENCE [LARGE SCALE GENOMIC DNA]</scope>
    <source>
        <strain evidence="2 3">A-T 5661</strain>
    </source>
</reference>
<proteinExistence type="predicted"/>
<dbReference type="InterPro" id="IPR041413">
    <property type="entry name" value="MLTR_LBD"/>
</dbReference>
<dbReference type="PANTHER" id="PTHR35010:SF2">
    <property type="entry name" value="BLL4672 PROTEIN"/>
    <property type="match status" value="1"/>
</dbReference>
<dbReference type="Proteomes" id="UP000317982">
    <property type="component" value="Unassembled WGS sequence"/>
</dbReference>
<dbReference type="AlphaFoldDB" id="A0A545B008"/>
<dbReference type="RefSeq" id="WP_142702544.1">
    <property type="nucleotide sequence ID" value="NZ_VIRS01000001.1"/>
</dbReference>
<dbReference type="PANTHER" id="PTHR35010">
    <property type="entry name" value="BLL4672 PROTEIN-RELATED"/>
    <property type="match status" value="1"/>
</dbReference>
<dbReference type="InParanoid" id="A0A545B008"/>
<feature type="domain" description="HTH cro/C1-type" evidence="1">
    <location>
        <begin position="26"/>
        <end position="81"/>
    </location>
</feature>
<dbReference type="InterPro" id="IPR001387">
    <property type="entry name" value="Cro/C1-type_HTH"/>
</dbReference>
<evidence type="ECO:0000313" key="2">
    <source>
        <dbReference type="EMBL" id="TQS46926.1"/>
    </source>
</evidence>
<organism evidence="2 3">
    <name type="scientific">Cryptosporangium phraense</name>
    <dbReference type="NCBI Taxonomy" id="2593070"/>
    <lineage>
        <taxon>Bacteria</taxon>
        <taxon>Bacillati</taxon>
        <taxon>Actinomycetota</taxon>
        <taxon>Actinomycetes</taxon>
        <taxon>Cryptosporangiales</taxon>
        <taxon>Cryptosporangiaceae</taxon>
        <taxon>Cryptosporangium</taxon>
    </lineage>
</organism>
<keyword evidence="3" id="KW-1185">Reference proteome</keyword>
<dbReference type="EMBL" id="VIRS01000001">
    <property type="protein sequence ID" value="TQS46926.1"/>
    <property type="molecule type" value="Genomic_DNA"/>
</dbReference>
<dbReference type="PROSITE" id="PS50943">
    <property type="entry name" value="HTH_CROC1"/>
    <property type="match status" value="1"/>
</dbReference>
<gene>
    <name evidence="2" type="ORF">FL583_01225</name>
</gene>
<name>A0A545B008_9ACTN</name>
<sequence>MTSDTLGETLRTWRDRLSPADAGLPVAAKRRTAGLRREELANLAGLSVDYVVRLEQGRATTPSAQVVGALARALQLDDCERDHLYLLAGLQPPSAGLVSDHVPPGVQRLITRLGEIPLGVFAADWQLISWSPLWAALIGDPASVPPADRNLVRARFGLASDVVLARWPVVSELGPEVLERAVVSDLRSAEARYPDDPRVTGLIADALAGSERFARLWASGAVGVHISDRKTIEHPVVGPVLVDCDVLTVPCADLRIVTYTTPTGSPDAEKIEFLRVAAPLAETVGG</sequence>
<dbReference type="InterPro" id="IPR010982">
    <property type="entry name" value="Lambda_DNA-bd_dom_sf"/>
</dbReference>
<dbReference type="Pfam" id="PF17765">
    <property type="entry name" value="MLTR_LBD"/>
    <property type="match status" value="1"/>
</dbReference>
<dbReference type="Gene3D" id="1.10.260.40">
    <property type="entry name" value="lambda repressor-like DNA-binding domains"/>
    <property type="match status" value="1"/>
</dbReference>
<dbReference type="OrthoDB" id="4336585at2"/>
<dbReference type="CDD" id="cd00093">
    <property type="entry name" value="HTH_XRE"/>
    <property type="match status" value="1"/>
</dbReference>
<dbReference type="GO" id="GO:0003677">
    <property type="term" value="F:DNA binding"/>
    <property type="evidence" value="ECO:0007669"/>
    <property type="project" value="InterPro"/>
</dbReference>
<dbReference type="SMART" id="SM00530">
    <property type="entry name" value="HTH_XRE"/>
    <property type="match status" value="1"/>
</dbReference>